<sequence>MINRTRQLTERLSQPLAQPPNHSSKPDQVPTRQPNPQREDPEKQQLKLQVQNLERQLQMQMQQNQLQPQVPQVSQPLQPQVPQVSQPMQQPETRGPKHMGNVTLDKFEGRGENPIKFWSLFIKYCSLFKYTENDTVNATPLHVSSTVQDWFYSLEKGVRRNQQRLKEAFFERFQRRNLEYSLQNIKQHQSESSHKRRTATFRKPFCIGPERTTSPADQHITQHLQYGYQSPLFDIMNDDNVVTFKNDHPPTYPVVDCDNETTIPYMDDQTFFQSSPIHSNTNYFISSWTGQPTVPTSITALRLSIIRRPSIPSSFTKRPAPLTNRLQTPQHFSSVYPKIANIHTSYSFHYYNCIKCTHCHICNIDSSVQRQLQPKEQELQRPLVVSNTSNSAGSTVQPPTNIFNMSSILKIEKF</sequence>
<keyword evidence="3" id="KW-1185">Reference proteome</keyword>
<evidence type="ECO:0000313" key="3">
    <source>
        <dbReference type="Proteomes" id="UP000507470"/>
    </source>
</evidence>
<feature type="region of interest" description="Disordered" evidence="1">
    <location>
        <begin position="60"/>
        <end position="99"/>
    </location>
</feature>
<evidence type="ECO:0008006" key="4">
    <source>
        <dbReference type="Google" id="ProtNLM"/>
    </source>
</evidence>
<feature type="compositionally biased region" description="Polar residues" evidence="1">
    <location>
        <begin position="1"/>
        <end position="23"/>
    </location>
</feature>
<evidence type="ECO:0000313" key="2">
    <source>
        <dbReference type="EMBL" id="CAC5394750.1"/>
    </source>
</evidence>
<feature type="compositionally biased region" description="Low complexity" evidence="1">
    <location>
        <begin position="60"/>
        <end position="91"/>
    </location>
</feature>
<accession>A0A6J8CIL5</accession>
<protein>
    <recommendedName>
        <fullName evidence="4">Retrotransposon gag domain-containing protein</fullName>
    </recommendedName>
</protein>
<dbReference type="OrthoDB" id="686606at2759"/>
<dbReference type="AlphaFoldDB" id="A0A6J8CIL5"/>
<name>A0A6J8CIL5_MYTCO</name>
<reference evidence="2 3" key="1">
    <citation type="submission" date="2020-06" db="EMBL/GenBank/DDBJ databases">
        <authorList>
            <person name="Li R."/>
            <person name="Bekaert M."/>
        </authorList>
    </citation>
    <scope>NUCLEOTIDE SEQUENCE [LARGE SCALE GENOMIC DNA]</scope>
    <source>
        <strain evidence="3">wild</strain>
    </source>
</reference>
<proteinExistence type="predicted"/>
<evidence type="ECO:0000256" key="1">
    <source>
        <dbReference type="SAM" id="MobiDB-lite"/>
    </source>
</evidence>
<gene>
    <name evidence="2" type="ORF">MCOR_29473</name>
</gene>
<organism evidence="2 3">
    <name type="scientific">Mytilus coruscus</name>
    <name type="common">Sea mussel</name>
    <dbReference type="NCBI Taxonomy" id="42192"/>
    <lineage>
        <taxon>Eukaryota</taxon>
        <taxon>Metazoa</taxon>
        <taxon>Spiralia</taxon>
        <taxon>Lophotrochozoa</taxon>
        <taxon>Mollusca</taxon>
        <taxon>Bivalvia</taxon>
        <taxon>Autobranchia</taxon>
        <taxon>Pteriomorphia</taxon>
        <taxon>Mytilida</taxon>
        <taxon>Mytiloidea</taxon>
        <taxon>Mytilidae</taxon>
        <taxon>Mytilinae</taxon>
        <taxon>Mytilus</taxon>
    </lineage>
</organism>
<feature type="region of interest" description="Disordered" evidence="1">
    <location>
        <begin position="1"/>
        <end position="47"/>
    </location>
</feature>
<dbReference type="Proteomes" id="UP000507470">
    <property type="component" value="Unassembled WGS sequence"/>
</dbReference>
<dbReference type="EMBL" id="CACVKT020005367">
    <property type="protein sequence ID" value="CAC5394750.1"/>
    <property type="molecule type" value="Genomic_DNA"/>
</dbReference>